<evidence type="ECO:0000256" key="1">
    <source>
        <dbReference type="ARBA" id="ARBA00004370"/>
    </source>
</evidence>
<proteinExistence type="inferred from homology"/>
<keyword evidence="7" id="KW-0520">NAD</keyword>
<dbReference type="GO" id="GO:0002224">
    <property type="term" value="P:toll-like receptor signaling pathway"/>
    <property type="evidence" value="ECO:0007669"/>
    <property type="project" value="TreeGrafter"/>
</dbReference>
<evidence type="ECO:0000256" key="10">
    <source>
        <dbReference type="SAM" id="Phobius"/>
    </source>
</evidence>
<keyword evidence="6 10" id="KW-1133">Transmembrane helix</keyword>
<dbReference type="InterPro" id="IPR007110">
    <property type="entry name" value="Ig-like_dom"/>
</dbReference>
<dbReference type="OrthoDB" id="1421090at2759"/>
<comment type="subcellular location">
    <subcellularLocation>
        <location evidence="1">Membrane</location>
    </subcellularLocation>
</comment>
<evidence type="ECO:0000256" key="2">
    <source>
        <dbReference type="ARBA" id="ARBA00009752"/>
    </source>
</evidence>
<evidence type="ECO:0000256" key="4">
    <source>
        <dbReference type="ARBA" id="ARBA00022729"/>
    </source>
</evidence>
<dbReference type="PROSITE" id="PS50104">
    <property type="entry name" value="TIR"/>
    <property type="match status" value="1"/>
</dbReference>
<keyword evidence="14" id="KW-0675">Receptor</keyword>
<dbReference type="Pfam" id="PF07679">
    <property type="entry name" value="I-set"/>
    <property type="match status" value="2"/>
</dbReference>
<dbReference type="InterPro" id="IPR013783">
    <property type="entry name" value="Ig-like_fold"/>
</dbReference>
<dbReference type="CDD" id="cd00096">
    <property type="entry name" value="Ig"/>
    <property type="match status" value="1"/>
</dbReference>
<evidence type="ECO:0000313" key="15">
    <source>
        <dbReference type="Proteomes" id="UP000242188"/>
    </source>
</evidence>
<evidence type="ECO:0000256" key="7">
    <source>
        <dbReference type="ARBA" id="ARBA00023027"/>
    </source>
</evidence>
<dbReference type="InterPro" id="IPR013098">
    <property type="entry name" value="Ig_I-set"/>
</dbReference>
<dbReference type="PANTHER" id="PTHR24365:SF530">
    <property type="entry name" value="MSTPROX-RELATED"/>
    <property type="match status" value="1"/>
</dbReference>
<evidence type="ECO:0000256" key="8">
    <source>
        <dbReference type="ARBA" id="ARBA00023136"/>
    </source>
</evidence>
<dbReference type="GO" id="GO:0038023">
    <property type="term" value="F:signaling receptor activity"/>
    <property type="evidence" value="ECO:0007669"/>
    <property type="project" value="TreeGrafter"/>
</dbReference>
<dbReference type="SMR" id="A0A210QS57"/>
<dbReference type="SMART" id="SM00408">
    <property type="entry name" value="IGc2"/>
    <property type="match status" value="2"/>
</dbReference>
<name>A0A210QS57_MIZYE</name>
<organism evidence="14 15">
    <name type="scientific">Mizuhopecten yessoensis</name>
    <name type="common">Japanese scallop</name>
    <name type="synonym">Patinopecten yessoensis</name>
    <dbReference type="NCBI Taxonomy" id="6573"/>
    <lineage>
        <taxon>Eukaryota</taxon>
        <taxon>Metazoa</taxon>
        <taxon>Spiralia</taxon>
        <taxon>Lophotrochozoa</taxon>
        <taxon>Mollusca</taxon>
        <taxon>Bivalvia</taxon>
        <taxon>Autobranchia</taxon>
        <taxon>Pteriomorphia</taxon>
        <taxon>Pectinida</taxon>
        <taxon>Pectinoidea</taxon>
        <taxon>Pectinidae</taxon>
        <taxon>Mizuhopecten</taxon>
    </lineage>
</organism>
<dbReference type="PROSITE" id="PS50835">
    <property type="entry name" value="IG_LIKE"/>
    <property type="match status" value="2"/>
</dbReference>
<gene>
    <name evidence="14" type="ORF">KP79_PYT24362</name>
</gene>
<feature type="chain" id="PRO_5012058128" evidence="11">
    <location>
        <begin position="20"/>
        <end position="613"/>
    </location>
</feature>
<evidence type="ECO:0000313" key="14">
    <source>
        <dbReference type="EMBL" id="OWF51563.1"/>
    </source>
</evidence>
<evidence type="ECO:0000259" key="12">
    <source>
        <dbReference type="PROSITE" id="PS50104"/>
    </source>
</evidence>
<keyword evidence="3 10" id="KW-0812">Transmembrane</keyword>
<dbReference type="GO" id="GO:0005886">
    <property type="term" value="C:plasma membrane"/>
    <property type="evidence" value="ECO:0007669"/>
    <property type="project" value="TreeGrafter"/>
</dbReference>
<evidence type="ECO:0000256" key="3">
    <source>
        <dbReference type="ARBA" id="ARBA00022692"/>
    </source>
</evidence>
<dbReference type="SMART" id="SM00409">
    <property type="entry name" value="IG"/>
    <property type="match status" value="2"/>
</dbReference>
<dbReference type="InterPro" id="IPR035897">
    <property type="entry name" value="Toll_tir_struct_dom_sf"/>
</dbReference>
<dbReference type="STRING" id="6573.A0A210QS57"/>
<feature type="domain" description="Ig-like" evidence="13">
    <location>
        <begin position="141"/>
        <end position="238"/>
    </location>
</feature>
<feature type="compositionally biased region" description="Basic residues" evidence="9">
    <location>
        <begin position="532"/>
        <end position="542"/>
    </location>
</feature>
<keyword evidence="4 11" id="KW-0732">Signal</keyword>
<feature type="signal peptide" evidence="11">
    <location>
        <begin position="1"/>
        <end position="19"/>
    </location>
</feature>
<dbReference type="InterPro" id="IPR036179">
    <property type="entry name" value="Ig-like_dom_sf"/>
</dbReference>
<dbReference type="InterPro" id="IPR000157">
    <property type="entry name" value="TIR_dom"/>
</dbReference>
<evidence type="ECO:0000256" key="11">
    <source>
        <dbReference type="SAM" id="SignalP"/>
    </source>
</evidence>
<dbReference type="SUPFAM" id="SSF52200">
    <property type="entry name" value="Toll/Interleukin receptor TIR domain"/>
    <property type="match status" value="1"/>
</dbReference>
<feature type="transmembrane region" description="Helical" evidence="10">
    <location>
        <begin position="253"/>
        <end position="277"/>
    </location>
</feature>
<dbReference type="InterPro" id="IPR003599">
    <property type="entry name" value="Ig_sub"/>
</dbReference>
<feature type="domain" description="TIR" evidence="12">
    <location>
        <begin position="303"/>
        <end position="433"/>
    </location>
</feature>
<comment type="similarity">
    <text evidence="2">Belongs to the interleukin-1 receptor family.</text>
</comment>
<evidence type="ECO:0000256" key="9">
    <source>
        <dbReference type="SAM" id="MobiDB-lite"/>
    </source>
</evidence>
<sequence length="613" mass="68981">MALLGFIISLTFLSNLNVATEITDSHMSGNCISSEGPRFSPSPRWPDSPHMAGGSSMLTFTCTVNQNVTPSFNMTWTKDGKVISPSDHALFKNENQVLEIWPPLMNTDQGMYACTVTDSVGHTCTYSGYEIVVPIAPADAPSIVETSPINRVKVVSLGDSTQISCTMTVGSMAMMLERFWKRNGTKLEDDSHYTWDNLNHENGRKELILNITNITSEDLGDYVCVAENSYGTDNKTITLQQYIPGSDTGDVLAMWQIAVISAGGFLVLTMFVVLMVIQVKRRKDQIDWPPPDPEKYDVPGYHLEHDVFISYSSEDEEWVKTKLFKQLLNMGYNVNIDFKDFVPGMAIAENVMDSIYKSRKTIVLMSRNFLKSMWGQFELQQAHNKAIAQRKDVLILIKFDQCKVPAKLMGKTFLDWTDKDIQPHFWQRLQDAIGDPVDYTERNHAPGAADQLPVAGDQLPVTADQLPIAGDQLPVTADQLPVAVDLLPVAADQLTVTADQLPVRKQDNKSTDELKVDKENRKNLEKEENKVRMRPKKIKKRQKMEEWDQMNEEDMEGLIKNANRRKKCLFDGEKEETSQGKQLVLASVNSVVSRGGNSACLPLDEFYLVKRVH</sequence>
<dbReference type="SUPFAM" id="SSF48726">
    <property type="entry name" value="Immunoglobulin"/>
    <property type="match status" value="2"/>
</dbReference>
<dbReference type="Gene3D" id="2.60.40.10">
    <property type="entry name" value="Immunoglobulins"/>
    <property type="match status" value="2"/>
</dbReference>
<feature type="region of interest" description="Disordered" evidence="9">
    <location>
        <begin position="506"/>
        <end position="548"/>
    </location>
</feature>
<dbReference type="Proteomes" id="UP000242188">
    <property type="component" value="Unassembled WGS sequence"/>
</dbReference>
<feature type="domain" description="Ig-like" evidence="13">
    <location>
        <begin position="37"/>
        <end position="127"/>
    </location>
</feature>
<accession>A0A210QS57</accession>
<keyword evidence="8 10" id="KW-0472">Membrane</keyword>
<keyword evidence="15" id="KW-1185">Reference proteome</keyword>
<dbReference type="GO" id="GO:0016787">
    <property type="term" value="F:hydrolase activity"/>
    <property type="evidence" value="ECO:0007669"/>
    <property type="project" value="UniProtKB-KW"/>
</dbReference>
<dbReference type="PRINTS" id="PR01537">
    <property type="entry name" value="INTRLKN1R1F"/>
</dbReference>
<evidence type="ECO:0000256" key="5">
    <source>
        <dbReference type="ARBA" id="ARBA00022801"/>
    </source>
</evidence>
<evidence type="ECO:0000256" key="6">
    <source>
        <dbReference type="ARBA" id="ARBA00022989"/>
    </source>
</evidence>
<protein>
    <submittedName>
        <fullName evidence="14">Toll-like receptor 2</fullName>
    </submittedName>
</protein>
<dbReference type="Pfam" id="PF13676">
    <property type="entry name" value="TIR_2"/>
    <property type="match status" value="1"/>
</dbReference>
<feature type="compositionally biased region" description="Basic and acidic residues" evidence="9">
    <location>
        <begin position="506"/>
        <end position="531"/>
    </location>
</feature>
<dbReference type="InterPro" id="IPR003598">
    <property type="entry name" value="Ig_sub2"/>
</dbReference>
<dbReference type="SMART" id="SM00255">
    <property type="entry name" value="TIR"/>
    <property type="match status" value="1"/>
</dbReference>
<dbReference type="Gene3D" id="3.40.50.10140">
    <property type="entry name" value="Toll/interleukin-1 receptor homology (TIR) domain"/>
    <property type="match status" value="1"/>
</dbReference>
<evidence type="ECO:0000259" key="13">
    <source>
        <dbReference type="PROSITE" id="PS50835"/>
    </source>
</evidence>
<keyword evidence="5" id="KW-0378">Hydrolase</keyword>
<dbReference type="PANTHER" id="PTHR24365">
    <property type="entry name" value="TOLL-LIKE RECEPTOR"/>
    <property type="match status" value="1"/>
</dbReference>
<comment type="caution">
    <text evidence="14">The sequence shown here is derived from an EMBL/GenBank/DDBJ whole genome shotgun (WGS) entry which is preliminary data.</text>
</comment>
<dbReference type="EMBL" id="NEDP02002206">
    <property type="protein sequence ID" value="OWF51563.1"/>
    <property type="molecule type" value="Genomic_DNA"/>
</dbReference>
<reference evidence="14 15" key="1">
    <citation type="journal article" date="2017" name="Nat. Ecol. Evol.">
        <title>Scallop genome provides insights into evolution of bilaterian karyotype and development.</title>
        <authorList>
            <person name="Wang S."/>
            <person name="Zhang J."/>
            <person name="Jiao W."/>
            <person name="Li J."/>
            <person name="Xun X."/>
            <person name="Sun Y."/>
            <person name="Guo X."/>
            <person name="Huan P."/>
            <person name="Dong B."/>
            <person name="Zhang L."/>
            <person name="Hu X."/>
            <person name="Sun X."/>
            <person name="Wang J."/>
            <person name="Zhao C."/>
            <person name="Wang Y."/>
            <person name="Wang D."/>
            <person name="Huang X."/>
            <person name="Wang R."/>
            <person name="Lv J."/>
            <person name="Li Y."/>
            <person name="Zhang Z."/>
            <person name="Liu B."/>
            <person name="Lu W."/>
            <person name="Hui Y."/>
            <person name="Liang J."/>
            <person name="Zhou Z."/>
            <person name="Hou R."/>
            <person name="Li X."/>
            <person name="Liu Y."/>
            <person name="Li H."/>
            <person name="Ning X."/>
            <person name="Lin Y."/>
            <person name="Zhao L."/>
            <person name="Xing Q."/>
            <person name="Dou J."/>
            <person name="Li Y."/>
            <person name="Mao J."/>
            <person name="Guo H."/>
            <person name="Dou H."/>
            <person name="Li T."/>
            <person name="Mu C."/>
            <person name="Jiang W."/>
            <person name="Fu Q."/>
            <person name="Fu X."/>
            <person name="Miao Y."/>
            <person name="Liu J."/>
            <person name="Yu Q."/>
            <person name="Li R."/>
            <person name="Liao H."/>
            <person name="Li X."/>
            <person name="Kong Y."/>
            <person name="Jiang Z."/>
            <person name="Chourrout D."/>
            <person name="Li R."/>
            <person name="Bao Z."/>
        </authorList>
    </citation>
    <scope>NUCLEOTIDE SEQUENCE [LARGE SCALE GENOMIC DNA]</scope>
    <source>
        <strain evidence="14 15">PY_sf001</strain>
    </source>
</reference>
<dbReference type="AlphaFoldDB" id="A0A210QS57"/>